<feature type="modified residue" description="4-aspartylphosphate" evidence="2">
    <location>
        <position position="60"/>
    </location>
</feature>
<dbReference type="InterPro" id="IPR001789">
    <property type="entry name" value="Sig_transdc_resp-reg_receiver"/>
</dbReference>
<protein>
    <submittedName>
        <fullName evidence="4">Response regulator</fullName>
    </submittedName>
</protein>
<dbReference type="GO" id="GO:0000160">
    <property type="term" value="P:phosphorelay signal transduction system"/>
    <property type="evidence" value="ECO:0007669"/>
    <property type="project" value="InterPro"/>
</dbReference>
<organism evidence="4 5">
    <name type="scientific">Candidatus Aquirickettsiella gammari</name>
    <dbReference type="NCBI Taxonomy" id="2016198"/>
    <lineage>
        <taxon>Bacteria</taxon>
        <taxon>Pseudomonadati</taxon>
        <taxon>Pseudomonadota</taxon>
        <taxon>Gammaproteobacteria</taxon>
        <taxon>Legionellales</taxon>
        <taxon>Coxiellaceae</taxon>
        <taxon>Candidatus Aquirickettsiella</taxon>
    </lineage>
</organism>
<dbReference type="CDD" id="cd00156">
    <property type="entry name" value="REC"/>
    <property type="match status" value="1"/>
</dbReference>
<dbReference type="SUPFAM" id="SSF52172">
    <property type="entry name" value="CheY-like"/>
    <property type="match status" value="1"/>
</dbReference>
<proteinExistence type="predicted"/>
<evidence type="ECO:0000313" key="5">
    <source>
        <dbReference type="Proteomes" id="UP000226429"/>
    </source>
</evidence>
<keyword evidence="5" id="KW-1185">Reference proteome</keyword>
<dbReference type="EMBL" id="NMOS02000007">
    <property type="protein sequence ID" value="RDH40551.1"/>
    <property type="molecule type" value="Genomic_DNA"/>
</dbReference>
<dbReference type="Gene3D" id="3.40.50.2300">
    <property type="match status" value="1"/>
</dbReference>
<reference evidence="4 5" key="2">
    <citation type="journal article" date="2018" name="J. Invertebr. Pathol.">
        <title>'Candidatus Aquirickettsiella gammari' (Gammaproteobacteria: Legionellales: Coxiellaceae): A bacterial pathogen of the freshwater crustacean Gammarus fossarum (Malacostraca: Amphipoda).</title>
        <authorList>
            <person name="Bojko J."/>
            <person name="Dunn A.M."/>
            <person name="Stebbing P.D."/>
            <person name="van Aerle R."/>
            <person name="Bacela-Spychalska K."/>
            <person name="Bean T.P."/>
            <person name="Urrutia A."/>
            <person name="Stentiford G.D."/>
        </authorList>
    </citation>
    <scope>NUCLEOTIDE SEQUENCE [LARGE SCALE GENOMIC DNA]</scope>
    <source>
        <strain evidence="4">RA15029</strain>
    </source>
</reference>
<reference evidence="4 5" key="1">
    <citation type="journal article" date="2017" name="Int. J. Syst. Evol. Microbiol.">
        <title>Aquarickettsiella crustaci n. gen. n. sp. (Gammaproteobacteria: Legionellales: Coxiellaceae); a bacterial pathogen of the freshwater crustacean: Gammarus fossarum (Malacostraca: Amphipoda).</title>
        <authorList>
            <person name="Bojko J."/>
            <person name="Dunn A.M."/>
            <person name="Stebbing P.D."/>
            <person name="Van Aerle R."/>
            <person name="Bacela-Spychalska K."/>
            <person name="Bean T.P."/>
            <person name="Stentiford G.D."/>
        </authorList>
    </citation>
    <scope>NUCLEOTIDE SEQUENCE [LARGE SCALE GENOMIC DNA]</scope>
    <source>
        <strain evidence="4">RA15029</strain>
    </source>
</reference>
<sequence length="129" mass="15034">MMINLKSKKILLVDDDRLFLHVLTQYLDEAQYAYVTCQNGQQAWTYLQRYPNKFFVVLADRIMPKLHGIDLLINMKKISLEIPLILCTGEASKEERCEAIAQGVYDFLYKPISKELLLAILKKIKKQLI</sequence>
<gene>
    <name evidence="4" type="ORF">CFE62_003390</name>
</gene>
<dbReference type="PROSITE" id="PS50110">
    <property type="entry name" value="RESPONSE_REGULATORY"/>
    <property type="match status" value="1"/>
</dbReference>
<name>A0A370CI64_9COXI</name>
<feature type="domain" description="Response regulatory" evidence="3">
    <location>
        <begin position="9"/>
        <end position="125"/>
    </location>
</feature>
<evidence type="ECO:0000256" key="2">
    <source>
        <dbReference type="PROSITE-ProRule" id="PRU00169"/>
    </source>
</evidence>
<evidence type="ECO:0000259" key="3">
    <source>
        <dbReference type="PROSITE" id="PS50110"/>
    </source>
</evidence>
<accession>A0A370CI64</accession>
<evidence type="ECO:0000256" key="1">
    <source>
        <dbReference type="ARBA" id="ARBA00022553"/>
    </source>
</evidence>
<dbReference type="InterPro" id="IPR011006">
    <property type="entry name" value="CheY-like_superfamily"/>
</dbReference>
<dbReference type="PANTHER" id="PTHR44591:SF3">
    <property type="entry name" value="RESPONSE REGULATORY DOMAIN-CONTAINING PROTEIN"/>
    <property type="match status" value="1"/>
</dbReference>
<dbReference type="Pfam" id="PF00072">
    <property type="entry name" value="Response_reg"/>
    <property type="match status" value="1"/>
</dbReference>
<dbReference type="PANTHER" id="PTHR44591">
    <property type="entry name" value="STRESS RESPONSE REGULATOR PROTEIN 1"/>
    <property type="match status" value="1"/>
</dbReference>
<evidence type="ECO:0000313" key="4">
    <source>
        <dbReference type="EMBL" id="RDH40551.1"/>
    </source>
</evidence>
<dbReference type="AlphaFoldDB" id="A0A370CI64"/>
<dbReference type="SMART" id="SM00448">
    <property type="entry name" value="REC"/>
    <property type="match status" value="1"/>
</dbReference>
<dbReference type="Proteomes" id="UP000226429">
    <property type="component" value="Unassembled WGS sequence"/>
</dbReference>
<dbReference type="InterPro" id="IPR050595">
    <property type="entry name" value="Bact_response_regulator"/>
</dbReference>
<keyword evidence="1 2" id="KW-0597">Phosphoprotein</keyword>
<comment type="caution">
    <text evidence="4">The sequence shown here is derived from an EMBL/GenBank/DDBJ whole genome shotgun (WGS) entry which is preliminary data.</text>
</comment>